<dbReference type="EMBL" id="JAENHK010000005">
    <property type="protein sequence ID" value="MBK1895117.1"/>
    <property type="molecule type" value="Genomic_DNA"/>
</dbReference>
<evidence type="ECO:0000313" key="2">
    <source>
        <dbReference type="Proteomes" id="UP000628669"/>
    </source>
</evidence>
<accession>A0ABS1FRR8</accession>
<dbReference type="Proteomes" id="UP000628669">
    <property type="component" value="Unassembled WGS sequence"/>
</dbReference>
<comment type="caution">
    <text evidence="1">The sequence shown here is derived from an EMBL/GenBank/DDBJ whole genome shotgun (WGS) entry which is preliminary data.</text>
</comment>
<proteinExistence type="predicted"/>
<sequence>MKFNNSLFETTIPDRRFIIDDNFISTKCKDMILMQVNESATSESTDAVASLELYSTNGAYLLKILIIINNNKIKP</sequence>
<name>A0ABS1FRR8_9FLAO</name>
<evidence type="ECO:0000313" key="1">
    <source>
        <dbReference type="EMBL" id="MBK1895117.1"/>
    </source>
</evidence>
<keyword evidence="2" id="KW-1185">Reference proteome</keyword>
<organism evidence="1 2">
    <name type="scientific">Chryseobacterium paridis</name>
    <dbReference type="NCBI Taxonomy" id="2800328"/>
    <lineage>
        <taxon>Bacteria</taxon>
        <taxon>Pseudomonadati</taxon>
        <taxon>Bacteroidota</taxon>
        <taxon>Flavobacteriia</taxon>
        <taxon>Flavobacteriales</taxon>
        <taxon>Weeksellaceae</taxon>
        <taxon>Chryseobacterium group</taxon>
        <taxon>Chryseobacterium</taxon>
    </lineage>
</organism>
<reference evidence="2" key="1">
    <citation type="submission" date="2021-01" db="EMBL/GenBank/DDBJ databases">
        <title>Genome public.</title>
        <authorList>
            <person name="Liu C."/>
            <person name="Sun Q."/>
        </authorList>
    </citation>
    <scope>NUCLEOTIDE SEQUENCE [LARGE SCALE GENOMIC DNA]</scope>
    <source>
        <strain evidence="2">YIM B02567</strain>
    </source>
</reference>
<dbReference type="RefSeq" id="WP_200243790.1">
    <property type="nucleotide sequence ID" value="NZ_JAENHK010000005.1"/>
</dbReference>
<protein>
    <submittedName>
        <fullName evidence="1">Uncharacterized protein</fullName>
    </submittedName>
</protein>
<gene>
    <name evidence="1" type="ORF">JHL15_05030</name>
</gene>